<accession>A0A9P9DIZ6</accession>
<dbReference type="InterPro" id="IPR047146">
    <property type="entry name" value="Cyt_P450_E_CYP52_fungi"/>
</dbReference>
<dbReference type="GO" id="GO:0020037">
    <property type="term" value="F:heme binding"/>
    <property type="evidence" value="ECO:0007669"/>
    <property type="project" value="InterPro"/>
</dbReference>
<evidence type="ECO:0000256" key="8">
    <source>
        <dbReference type="ARBA" id="ARBA00023004"/>
    </source>
</evidence>
<dbReference type="AlphaFoldDB" id="A0A9P9DIZ6"/>
<proteinExistence type="inferred from homology"/>
<dbReference type="PRINTS" id="PR00463">
    <property type="entry name" value="EP450I"/>
</dbReference>
<keyword evidence="7 12" id="KW-0560">Oxidoreductase</keyword>
<evidence type="ECO:0000256" key="13">
    <source>
        <dbReference type="SAM" id="Phobius"/>
    </source>
</evidence>
<comment type="subcellular location">
    <subcellularLocation>
        <location evidence="2">Membrane</location>
        <topology evidence="2">Single-pass membrane protein</topology>
    </subcellularLocation>
</comment>
<evidence type="ECO:0000256" key="11">
    <source>
        <dbReference type="PIRSR" id="PIRSR602401-1"/>
    </source>
</evidence>
<dbReference type="Pfam" id="PF00067">
    <property type="entry name" value="p450"/>
    <property type="match status" value="1"/>
</dbReference>
<dbReference type="GO" id="GO:0016705">
    <property type="term" value="F:oxidoreductase activity, acting on paired donors, with incorporation or reduction of molecular oxygen"/>
    <property type="evidence" value="ECO:0007669"/>
    <property type="project" value="InterPro"/>
</dbReference>
<evidence type="ECO:0000256" key="2">
    <source>
        <dbReference type="ARBA" id="ARBA00004167"/>
    </source>
</evidence>
<keyword evidence="9 12" id="KW-0503">Monooxygenase</keyword>
<dbReference type="OrthoDB" id="1470350at2759"/>
<dbReference type="CDD" id="cd11063">
    <property type="entry name" value="CYP52"/>
    <property type="match status" value="1"/>
</dbReference>
<feature type="binding site" description="axial binding residue" evidence="11">
    <location>
        <position position="471"/>
    </location>
    <ligand>
        <name>heme</name>
        <dbReference type="ChEBI" id="CHEBI:30413"/>
    </ligand>
    <ligandPart>
        <name>Fe</name>
        <dbReference type="ChEBI" id="CHEBI:18248"/>
    </ligandPart>
</feature>
<dbReference type="EMBL" id="JAGMUU010000029">
    <property type="protein sequence ID" value="KAH7120038.1"/>
    <property type="molecule type" value="Genomic_DNA"/>
</dbReference>
<keyword evidence="11 12" id="KW-0349">Heme</keyword>
<evidence type="ECO:0000256" key="3">
    <source>
        <dbReference type="ARBA" id="ARBA00010617"/>
    </source>
</evidence>
<evidence type="ECO:0000256" key="4">
    <source>
        <dbReference type="ARBA" id="ARBA00022692"/>
    </source>
</evidence>
<protein>
    <submittedName>
        <fullName evidence="14">Cytochrome P450</fullName>
    </submittedName>
</protein>
<reference evidence="14" key="1">
    <citation type="journal article" date="2021" name="Nat. Commun.">
        <title>Genetic determinants of endophytism in the Arabidopsis root mycobiome.</title>
        <authorList>
            <person name="Mesny F."/>
            <person name="Miyauchi S."/>
            <person name="Thiergart T."/>
            <person name="Pickel B."/>
            <person name="Atanasova L."/>
            <person name="Karlsson M."/>
            <person name="Huettel B."/>
            <person name="Barry K.W."/>
            <person name="Haridas S."/>
            <person name="Chen C."/>
            <person name="Bauer D."/>
            <person name="Andreopoulos W."/>
            <person name="Pangilinan J."/>
            <person name="LaButti K."/>
            <person name="Riley R."/>
            <person name="Lipzen A."/>
            <person name="Clum A."/>
            <person name="Drula E."/>
            <person name="Henrissat B."/>
            <person name="Kohler A."/>
            <person name="Grigoriev I.V."/>
            <person name="Martin F.M."/>
            <person name="Hacquard S."/>
        </authorList>
    </citation>
    <scope>NUCLEOTIDE SEQUENCE</scope>
    <source>
        <strain evidence="14">MPI-CAGE-AT-0021</strain>
    </source>
</reference>
<dbReference type="Gene3D" id="1.10.630.10">
    <property type="entry name" value="Cytochrome P450"/>
    <property type="match status" value="1"/>
</dbReference>
<evidence type="ECO:0000313" key="15">
    <source>
        <dbReference type="Proteomes" id="UP000717696"/>
    </source>
</evidence>
<dbReference type="PROSITE" id="PS00086">
    <property type="entry name" value="CYTOCHROME_P450"/>
    <property type="match status" value="1"/>
</dbReference>
<dbReference type="PANTHER" id="PTHR24287:SF5">
    <property type="entry name" value="P450, PUTATIVE (EUROFUNG)-RELATED"/>
    <property type="match status" value="1"/>
</dbReference>
<evidence type="ECO:0000256" key="9">
    <source>
        <dbReference type="ARBA" id="ARBA00023033"/>
    </source>
</evidence>
<keyword evidence="5 11" id="KW-0479">Metal-binding</keyword>
<dbReference type="PRINTS" id="PR00385">
    <property type="entry name" value="P450"/>
</dbReference>
<evidence type="ECO:0000256" key="10">
    <source>
        <dbReference type="ARBA" id="ARBA00023136"/>
    </source>
</evidence>
<feature type="transmembrane region" description="Helical" evidence="13">
    <location>
        <begin position="12"/>
        <end position="31"/>
    </location>
</feature>
<keyword evidence="10 13" id="KW-0472">Membrane</keyword>
<dbReference type="GO" id="GO:0005506">
    <property type="term" value="F:iron ion binding"/>
    <property type="evidence" value="ECO:0007669"/>
    <property type="project" value="InterPro"/>
</dbReference>
<dbReference type="Proteomes" id="UP000717696">
    <property type="component" value="Unassembled WGS sequence"/>
</dbReference>
<evidence type="ECO:0000256" key="1">
    <source>
        <dbReference type="ARBA" id="ARBA00001971"/>
    </source>
</evidence>
<comment type="similarity">
    <text evidence="3 12">Belongs to the cytochrome P450 family.</text>
</comment>
<evidence type="ECO:0000256" key="12">
    <source>
        <dbReference type="RuleBase" id="RU000461"/>
    </source>
</evidence>
<evidence type="ECO:0000313" key="14">
    <source>
        <dbReference type="EMBL" id="KAH7120038.1"/>
    </source>
</evidence>
<organism evidence="14 15">
    <name type="scientific">Dactylonectria estremocensis</name>
    <dbReference type="NCBI Taxonomy" id="1079267"/>
    <lineage>
        <taxon>Eukaryota</taxon>
        <taxon>Fungi</taxon>
        <taxon>Dikarya</taxon>
        <taxon>Ascomycota</taxon>
        <taxon>Pezizomycotina</taxon>
        <taxon>Sordariomycetes</taxon>
        <taxon>Hypocreomycetidae</taxon>
        <taxon>Hypocreales</taxon>
        <taxon>Nectriaceae</taxon>
        <taxon>Dactylonectria</taxon>
    </lineage>
</organism>
<dbReference type="InterPro" id="IPR002401">
    <property type="entry name" value="Cyt_P450_E_grp-I"/>
</dbReference>
<name>A0A9P9DIZ6_9HYPO</name>
<dbReference type="InterPro" id="IPR017972">
    <property type="entry name" value="Cyt_P450_CS"/>
</dbReference>
<comment type="caution">
    <text evidence="14">The sequence shown here is derived from an EMBL/GenBank/DDBJ whole genome shotgun (WGS) entry which is preliminary data.</text>
</comment>
<evidence type="ECO:0000256" key="6">
    <source>
        <dbReference type="ARBA" id="ARBA00022989"/>
    </source>
</evidence>
<comment type="cofactor">
    <cofactor evidence="1 11">
        <name>heme</name>
        <dbReference type="ChEBI" id="CHEBI:30413"/>
    </cofactor>
</comment>
<sequence>MGSVQTLTEHVSFTSASTLFTIAYMLLLLFVRFHEHVRVKRLGSYAPCIKTRVPFGLDFLAASIKATLTRQNYTYWRDTFFRNATLWTTEVRVLNERVIFTADPENIRALLVTQFGDFGKGDQFRNAWGDFLGDSIFTQDGPRWHDSRQLIRHYFASNRISDLSRFESHVDTLLQVIKHGGPLDRRGPSAHVHRVGGEGVDMRDAFFRYTLDVTTSVLLGNDAESLRHQSQEFADAFDETQRLQNALVRAAKLRPYIPKGYFWFNLRIVDDFVNRYVDRALQLCQADPGRVADKGDQDGEWFSFLDALASRTKDRKVLRDQIVSVLLAGRDTTASTLSWAMYELSRRPEVVRRLRAEILETLPAGGQPTYAQLKSMSCLEAIINETLRLYPAVPFNVRVALRDTALPRGGGEYGDEPLGVPAGTRVAYSTLVMQRRRDLCPNAEEFRPERWEHWRPKSHEFIPFNSGPRLCIGRRFALVQMAYVLCRIFQHYETATSVSGADDTEDPVLRADIVLSPGQEVRVLFGNGE</sequence>
<dbReference type="InterPro" id="IPR036396">
    <property type="entry name" value="Cyt_P450_sf"/>
</dbReference>
<dbReference type="PANTHER" id="PTHR24287">
    <property type="entry name" value="P450, PUTATIVE (EUROFUNG)-RELATED"/>
    <property type="match status" value="1"/>
</dbReference>
<dbReference type="InterPro" id="IPR001128">
    <property type="entry name" value="Cyt_P450"/>
</dbReference>
<dbReference type="SUPFAM" id="SSF48264">
    <property type="entry name" value="Cytochrome P450"/>
    <property type="match status" value="1"/>
</dbReference>
<keyword evidence="15" id="KW-1185">Reference proteome</keyword>
<keyword evidence="8 11" id="KW-0408">Iron</keyword>
<dbReference type="GO" id="GO:0016020">
    <property type="term" value="C:membrane"/>
    <property type="evidence" value="ECO:0007669"/>
    <property type="project" value="UniProtKB-SubCell"/>
</dbReference>
<evidence type="ECO:0000256" key="5">
    <source>
        <dbReference type="ARBA" id="ARBA00022723"/>
    </source>
</evidence>
<keyword evidence="4 13" id="KW-0812">Transmembrane</keyword>
<gene>
    <name evidence="14" type="ORF">B0J13DRAFT_567965</name>
</gene>
<dbReference type="GO" id="GO:0004497">
    <property type="term" value="F:monooxygenase activity"/>
    <property type="evidence" value="ECO:0007669"/>
    <property type="project" value="UniProtKB-KW"/>
</dbReference>
<evidence type="ECO:0000256" key="7">
    <source>
        <dbReference type="ARBA" id="ARBA00023002"/>
    </source>
</evidence>
<keyword evidence="6 13" id="KW-1133">Transmembrane helix</keyword>